<organism evidence="2 3">
    <name type="scientific">Xylanimonas oleitrophica</name>
    <dbReference type="NCBI Taxonomy" id="2607479"/>
    <lineage>
        <taxon>Bacteria</taxon>
        <taxon>Bacillati</taxon>
        <taxon>Actinomycetota</taxon>
        <taxon>Actinomycetes</taxon>
        <taxon>Micrococcales</taxon>
        <taxon>Promicromonosporaceae</taxon>
        <taxon>Xylanimonas</taxon>
    </lineage>
</organism>
<reference evidence="2 3" key="1">
    <citation type="submission" date="2018-06" db="EMBL/GenBank/DDBJ databases">
        <title>Whole genome sequencing of a novel hydrocarbon degrading bacterial strain, PW21 isolated from oil contaminated produced water sample.</title>
        <authorList>
            <person name="Nagkirti P."/>
            <person name="Shaikh A."/>
            <person name="Gowdaman V."/>
            <person name="Engineer A.E."/>
            <person name="Dagar S."/>
            <person name="Dhakephalkar P.K."/>
        </authorList>
    </citation>
    <scope>NUCLEOTIDE SEQUENCE [LARGE SCALE GENOMIC DNA]</scope>
    <source>
        <strain evidence="2 3">PW21</strain>
    </source>
</reference>
<accession>A0A2W5WRJ9</accession>
<dbReference type="Pfam" id="PF02129">
    <property type="entry name" value="Peptidase_S15"/>
    <property type="match status" value="1"/>
</dbReference>
<dbReference type="InterPro" id="IPR029058">
    <property type="entry name" value="AB_hydrolase_fold"/>
</dbReference>
<dbReference type="Gene3D" id="3.40.50.1820">
    <property type="entry name" value="alpha/beta hydrolase"/>
    <property type="match status" value="1"/>
</dbReference>
<evidence type="ECO:0000313" key="3">
    <source>
        <dbReference type="Proteomes" id="UP000248783"/>
    </source>
</evidence>
<dbReference type="AlphaFoldDB" id="A0A2W5WRJ9"/>
<dbReference type="Proteomes" id="UP000248783">
    <property type="component" value="Unassembled WGS sequence"/>
</dbReference>
<dbReference type="EMBL" id="QKWH01000003">
    <property type="protein sequence ID" value="PZR53740.1"/>
    <property type="molecule type" value="Genomic_DNA"/>
</dbReference>
<dbReference type="InterPro" id="IPR000383">
    <property type="entry name" value="Xaa-Pro-like_dom"/>
</dbReference>
<dbReference type="RefSeq" id="WP_111250407.1">
    <property type="nucleotide sequence ID" value="NZ_QKWH01000003.1"/>
</dbReference>
<dbReference type="Gene3D" id="1.10.3020.10">
    <property type="entry name" value="alpha-amino acid ester hydrolase ( Helical cap domain)"/>
    <property type="match status" value="1"/>
</dbReference>
<keyword evidence="3" id="KW-1185">Reference proteome</keyword>
<sequence>MTRPIAESPFSVTAPDGAVLGGTLVHAHGPAHGVVVLRTPYDADQHLPQARSLARRGLDCLVQDVRGRYSSTGDWAPYVGEAEDGVVTLDTLHHHGVRGPVVAYGASYAAHAALELARADRRVRKVVAMVPALGLHETAYAPDGTPQHLDRLGWWAVHGSGRQDHPPLPPAVLHEAAHRARREGPVAAARRLGWDGHRLDAFRRLWQAPALDLSRYADASAELLVVTGDHDSFDGYARRLAAAWGTRSGATRAVVSGPWGHDLGISTPDHALRDTLATAGSPGEAAARWMTGGTTPAPGTELRLDIDSRSWQVLPLPSAPSTMEAHG</sequence>
<feature type="domain" description="Xaa-Pro dipeptidyl-peptidase-like" evidence="1">
    <location>
        <begin position="31"/>
        <end position="261"/>
    </location>
</feature>
<evidence type="ECO:0000259" key="1">
    <source>
        <dbReference type="Pfam" id="PF02129"/>
    </source>
</evidence>
<evidence type="ECO:0000313" key="2">
    <source>
        <dbReference type="EMBL" id="PZR53740.1"/>
    </source>
</evidence>
<name>A0A2W5WRJ9_9MICO</name>
<dbReference type="GO" id="GO:0016787">
    <property type="term" value="F:hydrolase activity"/>
    <property type="evidence" value="ECO:0007669"/>
    <property type="project" value="InterPro"/>
</dbReference>
<comment type="caution">
    <text evidence="2">The sequence shown here is derived from an EMBL/GenBank/DDBJ whole genome shotgun (WGS) entry which is preliminary data.</text>
</comment>
<protein>
    <recommendedName>
        <fullName evidence="1">Xaa-Pro dipeptidyl-peptidase-like domain-containing protein</fullName>
    </recommendedName>
</protein>
<gene>
    <name evidence="2" type="ORF">DNL40_06350</name>
</gene>
<dbReference type="SUPFAM" id="SSF53474">
    <property type="entry name" value="alpha/beta-Hydrolases"/>
    <property type="match status" value="1"/>
</dbReference>
<proteinExistence type="predicted"/>